<dbReference type="SMART" id="SM00926">
    <property type="entry name" value="Molybdop_Fe4S4"/>
    <property type="match status" value="1"/>
</dbReference>
<dbReference type="CDD" id="cd02758">
    <property type="entry name" value="MopB_Tetrathionate-Ra"/>
    <property type="match status" value="1"/>
</dbReference>
<dbReference type="Gene3D" id="3.40.228.10">
    <property type="entry name" value="Dimethylsulfoxide Reductase, domain 2"/>
    <property type="match status" value="1"/>
</dbReference>
<dbReference type="PROSITE" id="PS51318">
    <property type="entry name" value="TAT"/>
    <property type="match status" value="1"/>
</dbReference>
<keyword evidence="6" id="KW-0732">Signal</keyword>
<dbReference type="EMBL" id="JARXNK020000104">
    <property type="protein sequence ID" value="MEL0553412.1"/>
    <property type="molecule type" value="Genomic_DNA"/>
</dbReference>
<feature type="domain" description="4Fe-4S Mo/W bis-MGD-type" evidence="10">
    <location>
        <begin position="71"/>
        <end position="155"/>
    </location>
</feature>
<dbReference type="Pfam" id="PF00384">
    <property type="entry name" value="Molybdopterin"/>
    <property type="match status" value="1"/>
</dbReference>
<dbReference type="SUPFAM" id="SSF53706">
    <property type="entry name" value="Formate dehydrogenase/DMSO reductase, domains 1-3"/>
    <property type="match status" value="1"/>
</dbReference>
<keyword evidence="12" id="KW-1185">Reference proteome</keyword>
<sequence>MAKLTRRQWLKIGVAAGGFAAFGLSYRDVAKRAVEGLVNGTSGKVTRDHIYGNALVPEGAAQNGWQGNSGQAVSMTQCFGCWTLCGIRARVDKQTNTVLRIAGNPWHPLSHEQPFDSMMPFAEAMNKLAGESGLASRSTACARGATLLESLTSPLRLLTPMKRAGKRGEGKWQHISFEQLIEEVVEGGNLFGEGHVEGLRAIRDLTTPVDPRHPAYGPKANQLLATNTSDEGRDGFFRRFAQHSFGSKNFGAHGAYCGLAYRAGSGALLGDLDKNPHVKPDWDQVEFALFMGTSPAQSGNPFKRQARQLASARVRRDFNYVVVAPALPLTTVLADDHGHWLPVLPGTDSALAMAMIRWIIDNQRYMAEYLALTGRDAMQRAGEKSWTNASWLVIADAQHPLAGQHLSASALSGETRENDEPLVVNPQGEVVPVSQCDRGELLVDRTVTLHDGSQVAVKSSFQCLKASADRFTLAEYSQLCGVAEKQIIALAKAFTRHGRKAAVVTHGGMMSGNGFYNAWSVMMLNVLLGNMSLSGGVFVGGGKFNGEASGPRYDLAQFPGKVAPKGLNIARSKADYAQSDEYREKLAGQHSPWPAKAPWYPFAAGQLTEILPSALAGYPYPLKAWISNMANPLYGVPGLRSVIEQRLRDPQHLPLFIAIDAFMNETTAFADYIVPDTHNFESWGFSAPWGGVATKTSTARWPVVSPATAKTAQGEAVSMEAFCIAVAKRMGLPGFGDQAIPDAQGVMQGLHRAEDYYLRVAANIAFAGQKPLPPAEAQDIALSGVERIYPDIRSTLKPDEALPVAFLYCRGGRFAPQASGRQGDTVGVEWQKPLQIWNPQVAGYRHAMTGERYSGCPTWYPARLADGQALEAVYPLSQWPLKLMSFKSNVMSSSSTVIERLHHVKPSGLVAIHPDDGKRYGLQHGDIARISTPGGSVEVQVSVLSGVMPGVIAMEHGYGHKEMGARQHWLDGVPMAQKNHIASGVNLNDLGFADPTRKVPGPWLDWVTGASVRQGLPAKIAKVERG</sequence>
<dbReference type="InterPro" id="IPR006656">
    <property type="entry name" value="Mopterin_OxRdtase"/>
</dbReference>
<evidence type="ECO:0000256" key="6">
    <source>
        <dbReference type="ARBA" id="ARBA00022729"/>
    </source>
</evidence>
<keyword evidence="4" id="KW-0500">Molybdenum</keyword>
<dbReference type="Proteomes" id="UP001312893">
    <property type="component" value="Unassembled WGS sequence"/>
</dbReference>
<comment type="cofactor">
    <cofactor evidence="1">
        <name>Mo-bis(molybdopterin guanine dinucleotide)</name>
        <dbReference type="ChEBI" id="CHEBI:60539"/>
    </cofactor>
</comment>
<evidence type="ECO:0000256" key="4">
    <source>
        <dbReference type="ARBA" id="ARBA00022505"/>
    </source>
</evidence>
<keyword evidence="5" id="KW-0479">Metal-binding</keyword>
<keyword evidence="3" id="KW-0004">4Fe-4S</keyword>
<protein>
    <submittedName>
        <fullName evidence="11">Tetrathionate reductase subunit TtrA</fullName>
    </submittedName>
</protein>
<dbReference type="RefSeq" id="WP_331851352.1">
    <property type="nucleotide sequence ID" value="NZ_JARXNK020000104.1"/>
</dbReference>
<proteinExistence type="inferred from homology"/>
<comment type="similarity">
    <text evidence="2">Belongs to the prokaryotic molybdopterin-containing oxidoreductase family.</text>
</comment>
<dbReference type="Gene3D" id="2.40.40.20">
    <property type="match status" value="1"/>
</dbReference>
<dbReference type="InterPro" id="IPR006963">
    <property type="entry name" value="Mopterin_OxRdtase_4Fe-4S_dom"/>
</dbReference>
<gene>
    <name evidence="11" type="primary">ttrA</name>
    <name evidence="11" type="ORF">QFI96_017095</name>
</gene>
<dbReference type="InterPro" id="IPR006311">
    <property type="entry name" value="TAT_signal"/>
</dbReference>
<evidence type="ECO:0000256" key="3">
    <source>
        <dbReference type="ARBA" id="ARBA00022485"/>
    </source>
</evidence>
<dbReference type="InterPro" id="IPR006657">
    <property type="entry name" value="MoPterin_dinucl-bd_dom"/>
</dbReference>
<dbReference type="InterPro" id="IPR041929">
    <property type="entry name" value="Tetrathionate-R_A_N"/>
</dbReference>
<dbReference type="SUPFAM" id="SSF50692">
    <property type="entry name" value="ADC-like"/>
    <property type="match status" value="1"/>
</dbReference>
<evidence type="ECO:0000256" key="5">
    <source>
        <dbReference type="ARBA" id="ARBA00022723"/>
    </source>
</evidence>
<name>A0ABU9FAK0_9ENTR</name>
<evidence type="ECO:0000313" key="11">
    <source>
        <dbReference type="EMBL" id="MEL0553412.1"/>
    </source>
</evidence>
<comment type="caution">
    <text evidence="11">The sequence shown here is derived from an EMBL/GenBank/DDBJ whole genome shotgun (WGS) entry which is preliminary data.</text>
</comment>
<keyword evidence="9" id="KW-0411">Iron-sulfur</keyword>
<dbReference type="CDD" id="cd02780">
    <property type="entry name" value="MopB_CT_Tetrathionate_Arsenate-R"/>
    <property type="match status" value="1"/>
</dbReference>
<evidence type="ECO:0000256" key="1">
    <source>
        <dbReference type="ARBA" id="ARBA00001942"/>
    </source>
</evidence>
<evidence type="ECO:0000256" key="9">
    <source>
        <dbReference type="ARBA" id="ARBA00023014"/>
    </source>
</evidence>
<dbReference type="Pfam" id="PF01568">
    <property type="entry name" value="Molydop_binding"/>
    <property type="match status" value="1"/>
</dbReference>
<dbReference type="InterPro" id="IPR037946">
    <property type="entry name" value="MopB_CT_Tetrathionate"/>
</dbReference>
<dbReference type="InterPro" id="IPR050612">
    <property type="entry name" value="Prok_Mopterin_Oxidored"/>
</dbReference>
<dbReference type="Gene3D" id="2.20.25.90">
    <property type="entry name" value="ADC-like domains"/>
    <property type="match status" value="1"/>
</dbReference>
<dbReference type="PANTHER" id="PTHR43742:SF9">
    <property type="entry name" value="TETRATHIONATE REDUCTASE SUBUNIT A"/>
    <property type="match status" value="1"/>
</dbReference>
<dbReference type="PANTHER" id="PTHR43742">
    <property type="entry name" value="TRIMETHYLAMINE-N-OXIDE REDUCTASE"/>
    <property type="match status" value="1"/>
</dbReference>
<organism evidence="11 12">
    <name type="scientific">Raoultella lignicola</name>
    <dbReference type="NCBI Taxonomy" id="3040939"/>
    <lineage>
        <taxon>Bacteria</taxon>
        <taxon>Pseudomonadati</taxon>
        <taxon>Pseudomonadota</taxon>
        <taxon>Gammaproteobacteria</taxon>
        <taxon>Enterobacterales</taxon>
        <taxon>Enterobacteriaceae</taxon>
        <taxon>Klebsiella/Raoultella group</taxon>
        <taxon>Raoultella</taxon>
    </lineage>
</organism>
<dbReference type="NCBIfam" id="NF011567">
    <property type="entry name" value="PRK14991.1"/>
    <property type="match status" value="1"/>
</dbReference>
<evidence type="ECO:0000256" key="7">
    <source>
        <dbReference type="ARBA" id="ARBA00023002"/>
    </source>
</evidence>
<dbReference type="InterPro" id="IPR009010">
    <property type="entry name" value="Asp_de-COase-like_dom_sf"/>
</dbReference>
<dbReference type="PROSITE" id="PS51669">
    <property type="entry name" value="4FE4S_MOW_BIS_MGD"/>
    <property type="match status" value="1"/>
</dbReference>
<keyword evidence="7" id="KW-0560">Oxidoreductase</keyword>
<evidence type="ECO:0000313" key="12">
    <source>
        <dbReference type="Proteomes" id="UP001312893"/>
    </source>
</evidence>
<evidence type="ECO:0000256" key="8">
    <source>
        <dbReference type="ARBA" id="ARBA00023004"/>
    </source>
</evidence>
<accession>A0ABU9FAK0</accession>
<evidence type="ECO:0000256" key="2">
    <source>
        <dbReference type="ARBA" id="ARBA00010312"/>
    </source>
</evidence>
<reference evidence="11 12" key="1">
    <citation type="submission" date="2024-04" db="EMBL/GenBank/DDBJ databases">
        <title>Two novel Raoultella species associated with bleeding cankers of broadleaf hosts, Raoultella scottia sp. nov. and Raoultella lignicola sp. nov.</title>
        <authorList>
            <person name="Brady C.L."/>
        </authorList>
    </citation>
    <scope>NUCLEOTIDE SEQUENCE [LARGE SCALE GENOMIC DNA]</scope>
    <source>
        <strain evidence="11 12">TW_WC1a.1</strain>
    </source>
</reference>
<evidence type="ECO:0000259" key="10">
    <source>
        <dbReference type="PROSITE" id="PS51669"/>
    </source>
</evidence>
<dbReference type="Gene3D" id="3.40.50.740">
    <property type="match status" value="2"/>
</dbReference>
<keyword evidence="8" id="KW-0408">Iron</keyword>